<dbReference type="EMBL" id="NOZP01000031">
    <property type="protein sequence ID" value="OYD16969.1"/>
    <property type="molecule type" value="Genomic_DNA"/>
</dbReference>
<evidence type="ECO:0000313" key="1">
    <source>
        <dbReference type="EMBL" id="OYD16969.1"/>
    </source>
</evidence>
<dbReference type="Gene3D" id="3.40.30.10">
    <property type="entry name" value="Glutaredoxin"/>
    <property type="match status" value="1"/>
</dbReference>
<sequence>MEKQKVLIVSPVCPSCEVVKKHLAKQGTLDKYIIVDASTPEGLDFARRLGIRGVPQCAIIEGEGEKKTVRICSDEEWKRMMKGDERET</sequence>
<organism evidence="1 2">
    <name type="scientific">candidate division WOR-3 bacterium JGI_Cruoil_03_51_56</name>
    <dbReference type="NCBI Taxonomy" id="1973747"/>
    <lineage>
        <taxon>Bacteria</taxon>
        <taxon>Bacteria division WOR-3</taxon>
    </lineage>
</organism>
<name>A0A235BXU2_UNCW3</name>
<dbReference type="SUPFAM" id="SSF52833">
    <property type="entry name" value="Thioredoxin-like"/>
    <property type="match status" value="1"/>
</dbReference>
<reference evidence="1 2" key="1">
    <citation type="submission" date="2017-07" db="EMBL/GenBank/DDBJ databases">
        <title>Recovery of genomes from metagenomes via a dereplication, aggregation, and scoring strategy.</title>
        <authorList>
            <person name="Sieber C.M."/>
            <person name="Probst A.J."/>
            <person name="Sharrar A."/>
            <person name="Thomas B.C."/>
            <person name="Hess M."/>
            <person name="Tringe S.G."/>
            <person name="Banfield J.F."/>
        </authorList>
    </citation>
    <scope>NUCLEOTIDE SEQUENCE [LARGE SCALE GENOMIC DNA]</scope>
    <source>
        <strain evidence="1">JGI_Cruoil_03_51_56</strain>
    </source>
</reference>
<gene>
    <name evidence="1" type="ORF">CH330_01485</name>
</gene>
<dbReference type="InterPro" id="IPR036249">
    <property type="entry name" value="Thioredoxin-like_sf"/>
</dbReference>
<dbReference type="AlphaFoldDB" id="A0A235BXU2"/>
<proteinExistence type="predicted"/>
<protein>
    <recommendedName>
        <fullName evidence="3">Thioredoxin-like fold domain-containing protein</fullName>
    </recommendedName>
</protein>
<accession>A0A235BXU2</accession>
<evidence type="ECO:0000313" key="2">
    <source>
        <dbReference type="Proteomes" id="UP000215559"/>
    </source>
</evidence>
<dbReference type="Proteomes" id="UP000215559">
    <property type="component" value="Unassembled WGS sequence"/>
</dbReference>
<comment type="caution">
    <text evidence="1">The sequence shown here is derived from an EMBL/GenBank/DDBJ whole genome shotgun (WGS) entry which is preliminary data.</text>
</comment>
<evidence type="ECO:0008006" key="3">
    <source>
        <dbReference type="Google" id="ProtNLM"/>
    </source>
</evidence>